<dbReference type="InterPro" id="IPR045794">
    <property type="entry name" value="Trypco1"/>
</dbReference>
<protein>
    <recommendedName>
        <fullName evidence="1">Trypsin-co-occurring domain-containing protein</fullName>
    </recommendedName>
</protein>
<accession>A0A931CCX1</accession>
<reference evidence="2" key="1">
    <citation type="submission" date="2020-11" db="EMBL/GenBank/DDBJ databases">
        <title>Isolation and identification of active actinomycetes.</title>
        <authorList>
            <person name="Sun X."/>
        </authorList>
    </citation>
    <scope>NUCLEOTIDE SEQUENCE</scope>
    <source>
        <strain evidence="2">NEAU-A11</strain>
    </source>
</reference>
<comment type="caution">
    <text evidence="2">The sequence shown here is derived from an EMBL/GenBank/DDBJ whole genome shotgun (WGS) entry which is preliminary data.</text>
</comment>
<evidence type="ECO:0000313" key="2">
    <source>
        <dbReference type="EMBL" id="MBG0562585.1"/>
    </source>
</evidence>
<gene>
    <name evidence="2" type="ORF">I4J89_14055</name>
</gene>
<proteinExistence type="predicted"/>
<dbReference type="EMBL" id="JADQTO010000006">
    <property type="protein sequence ID" value="MBG0562585.1"/>
    <property type="molecule type" value="Genomic_DNA"/>
</dbReference>
<organism evidence="2 3">
    <name type="scientific">Actinoplanes aureus</name>
    <dbReference type="NCBI Taxonomy" id="2792083"/>
    <lineage>
        <taxon>Bacteria</taxon>
        <taxon>Bacillati</taxon>
        <taxon>Actinomycetota</taxon>
        <taxon>Actinomycetes</taxon>
        <taxon>Micromonosporales</taxon>
        <taxon>Micromonosporaceae</taxon>
        <taxon>Actinoplanes</taxon>
    </lineage>
</organism>
<sequence length="98" mass="10491">MTDISIEVVDSDGARRRQINPRHREIRTFTERRADLEEVIATAIGIGESAAKHLSEQGEGTLSVEIKLGIALAGDGGALITGPATDGAIQLTLKVERR</sequence>
<evidence type="ECO:0000259" key="1">
    <source>
        <dbReference type="Pfam" id="PF19493"/>
    </source>
</evidence>
<name>A0A931CCX1_9ACTN</name>
<dbReference type="AlphaFoldDB" id="A0A931CCX1"/>
<keyword evidence="3" id="KW-1185">Reference proteome</keyword>
<dbReference type="NCBIfam" id="NF041216">
    <property type="entry name" value="CU044_2847_fam"/>
    <property type="match status" value="1"/>
</dbReference>
<evidence type="ECO:0000313" key="3">
    <source>
        <dbReference type="Proteomes" id="UP000598146"/>
    </source>
</evidence>
<dbReference type="Pfam" id="PF19493">
    <property type="entry name" value="Trypco1"/>
    <property type="match status" value="1"/>
</dbReference>
<feature type="domain" description="Trypsin-co-occurring" evidence="1">
    <location>
        <begin position="3"/>
        <end position="95"/>
    </location>
</feature>
<dbReference type="RefSeq" id="WP_196414398.1">
    <property type="nucleotide sequence ID" value="NZ_JADQTO010000006.1"/>
</dbReference>
<dbReference type="Proteomes" id="UP000598146">
    <property type="component" value="Unassembled WGS sequence"/>
</dbReference>